<protein>
    <recommendedName>
        <fullName evidence="1">C-type lectin domain-containing protein</fullName>
    </recommendedName>
</protein>
<dbReference type="Pfam" id="PF00059">
    <property type="entry name" value="Lectin_C"/>
    <property type="match status" value="1"/>
</dbReference>
<organism evidence="2 3">
    <name type="scientific">Chelydra serpentina</name>
    <name type="common">Snapping turtle</name>
    <name type="synonym">Testudo serpentina</name>
    <dbReference type="NCBI Taxonomy" id="8475"/>
    <lineage>
        <taxon>Eukaryota</taxon>
        <taxon>Metazoa</taxon>
        <taxon>Chordata</taxon>
        <taxon>Craniata</taxon>
        <taxon>Vertebrata</taxon>
        <taxon>Euteleostomi</taxon>
        <taxon>Archelosauria</taxon>
        <taxon>Testudinata</taxon>
        <taxon>Testudines</taxon>
        <taxon>Cryptodira</taxon>
        <taxon>Durocryptodira</taxon>
        <taxon>Americhelydia</taxon>
        <taxon>Chelydroidea</taxon>
        <taxon>Chelydridae</taxon>
        <taxon>Chelydra</taxon>
    </lineage>
</organism>
<evidence type="ECO:0000259" key="1">
    <source>
        <dbReference type="PROSITE" id="PS50041"/>
    </source>
</evidence>
<evidence type="ECO:0000313" key="3">
    <source>
        <dbReference type="Proteomes" id="UP000694403"/>
    </source>
</evidence>
<dbReference type="InterPro" id="IPR016186">
    <property type="entry name" value="C-type_lectin-like/link_sf"/>
</dbReference>
<dbReference type="Gene3D" id="3.10.100.10">
    <property type="entry name" value="Mannose-Binding Protein A, subunit A"/>
    <property type="match status" value="1"/>
</dbReference>
<feature type="domain" description="C-type lectin" evidence="1">
    <location>
        <begin position="51"/>
        <end position="120"/>
    </location>
</feature>
<reference evidence="2" key="1">
    <citation type="submission" date="2025-08" db="UniProtKB">
        <authorList>
            <consortium name="Ensembl"/>
        </authorList>
    </citation>
    <scope>IDENTIFICATION</scope>
</reference>
<dbReference type="SUPFAM" id="SSF56436">
    <property type="entry name" value="C-type lectin-like"/>
    <property type="match status" value="1"/>
</dbReference>
<dbReference type="InterPro" id="IPR001304">
    <property type="entry name" value="C-type_lectin-like"/>
</dbReference>
<name>A0A8C3XSG1_CHESE</name>
<dbReference type="PANTHER" id="PTHR22803">
    <property type="entry name" value="MANNOSE, PHOSPHOLIPASE, LECTIN RECEPTOR RELATED"/>
    <property type="match status" value="1"/>
</dbReference>
<dbReference type="Proteomes" id="UP000694403">
    <property type="component" value="Unplaced"/>
</dbReference>
<evidence type="ECO:0000313" key="2">
    <source>
        <dbReference type="Ensembl" id="ENSCSRP00000019311.1"/>
    </source>
</evidence>
<proteinExistence type="predicted"/>
<dbReference type="SMART" id="SM00034">
    <property type="entry name" value="CLECT"/>
    <property type="match status" value="1"/>
</dbReference>
<sequence length="179" mass="19798">FPLLSLPRDFHFAPILVSETASHHTVLSPRPIPSLGAGIGATSCLPEWLLYQGHCYGFFADKTSWSDAEVQCQYHRKGAHLASIITEAEGNTVARYITESGSKDNIWIGLHDPRQVSVWSLLCLRQLLPAMILFPRGGAETMSHEPFIGAARSSLPHSYPLPLSWPPESPILGHFLCWV</sequence>
<keyword evidence="3" id="KW-1185">Reference proteome</keyword>
<accession>A0A8C3XSG1</accession>
<reference evidence="2" key="2">
    <citation type="submission" date="2025-09" db="UniProtKB">
        <authorList>
            <consortium name="Ensembl"/>
        </authorList>
    </citation>
    <scope>IDENTIFICATION</scope>
</reference>
<dbReference type="PROSITE" id="PS50041">
    <property type="entry name" value="C_TYPE_LECTIN_2"/>
    <property type="match status" value="1"/>
</dbReference>
<dbReference type="Ensembl" id="ENSCSRT00000020186.1">
    <property type="protein sequence ID" value="ENSCSRP00000019311.1"/>
    <property type="gene ID" value="ENSCSRG00000014687.1"/>
</dbReference>
<dbReference type="InterPro" id="IPR016187">
    <property type="entry name" value="CTDL_fold"/>
</dbReference>
<dbReference type="AlphaFoldDB" id="A0A8C3XSG1"/>
<dbReference type="InterPro" id="IPR050111">
    <property type="entry name" value="C-type_lectin/snaclec_domain"/>
</dbReference>